<dbReference type="EMBL" id="CAJHJT010000056">
    <property type="protein sequence ID" value="CAD7014459.1"/>
    <property type="molecule type" value="Genomic_DNA"/>
</dbReference>
<accession>A0A811VJR0</accession>
<comment type="caution">
    <text evidence="1">The sequence shown here is derived from an EMBL/GenBank/DDBJ whole genome shotgun (WGS) entry which is preliminary data.</text>
</comment>
<organism evidence="1 2">
    <name type="scientific">Ceratitis capitata</name>
    <name type="common">Mediterranean fruit fly</name>
    <name type="synonym">Tephritis capitata</name>
    <dbReference type="NCBI Taxonomy" id="7213"/>
    <lineage>
        <taxon>Eukaryota</taxon>
        <taxon>Metazoa</taxon>
        <taxon>Ecdysozoa</taxon>
        <taxon>Arthropoda</taxon>
        <taxon>Hexapoda</taxon>
        <taxon>Insecta</taxon>
        <taxon>Pterygota</taxon>
        <taxon>Neoptera</taxon>
        <taxon>Endopterygota</taxon>
        <taxon>Diptera</taxon>
        <taxon>Brachycera</taxon>
        <taxon>Muscomorpha</taxon>
        <taxon>Tephritoidea</taxon>
        <taxon>Tephritidae</taxon>
        <taxon>Ceratitis</taxon>
        <taxon>Ceratitis</taxon>
    </lineage>
</organism>
<evidence type="ECO:0000313" key="2">
    <source>
        <dbReference type="Proteomes" id="UP000606786"/>
    </source>
</evidence>
<evidence type="ECO:0000313" key="1">
    <source>
        <dbReference type="EMBL" id="CAD7014459.1"/>
    </source>
</evidence>
<keyword evidence="2" id="KW-1185">Reference proteome</keyword>
<reference evidence="1" key="1">
    <citation type="submission" date="2020-11" db="EMBL/GenBank/DDBJ databases">
        <authorList>
            <person name="Whitehead M."/>
        </authorList>
    </citation>
    <scope>NUCLEOTIDE SEQUENCE</scope>
    <source>
        <strain evidence="1">EGII</strain>
    </source>
</reference>
<dbReference type="Proteomes" id="UP000606786">
    <property type="component" value="Unassembled WGS sequence"/>
</dbReference>
<name>A0A811VJR0_CERCA</name>
<proteinExistence type="predicted"/>
<gene>
    <name evidence="1" type="ORF">CCAP1982_LOCUS22454</name>
</gene>
<sequence>MIYRQAFAINAIRTLNRRGRITRRTRARDLRSAPKCRKVSIAEEKQPTTLKLILKACQAAGIAVKKNMSEAPCNGSKRWARLSAQAFP</sequence>
<dbReference type="AlphaFoldDB" id="A0A811VJR0"/>
<protein>
    <submittedName>
        <fullName evidence="1">(Mediterranean fruit fly) hypothetical protein</fullName>
    </submittedName>
</protein>